<dbReference type="STRING" id="57577.A0A2K3P1Y7"/>
<proteinExistence type="inferred from homology"/>
<accession>A0A2K3P1Y7</accession>
<dbReference type="Proteomes" id="UP000236291">
    <property type="component" value="Unassembled WGS sequence"/>
</dbReference>
<protein>
    <submittedName>
        <fullName evidence="4">Vinorine synthase-like protein</fullName>
    </submittedName>
</protein>
<reference evidence="4 5" key="1">
    <citation type="journal article" date="2014" name="Am. J. Bot.">
        <title>Genome assembly and annotation for red clover (Trifolium pratense; Fabaceae).</title>
        <authorList>
            <person name="Istvanek J."/>
            <person name="Jaros M."/>
            <person name="Krenek A."/>
            <person name="Repkova J."/>
        </authorList>
    </citation>
    <scope>NUCLEOTIDE SEQUENCE [LARGE SCALE GENOMIC DNA]</scope>
    <source>
        <strain evidence="5">cv. Tatra</strain>
        <tissue evidence="4">Young leaves</tissue>
    </source>
</reference>
<dbReference type="GO" id="GO:0016746">
    <property type="term" value="F:acyltransferase activity"/>
    <property type="evidence" value="ECO:0007669"/>
    <property type="project" value="UniProtKB-KW"/>
</dbReference>
<dbReference type="PANTHER" id="PTHR31623:SF122">
    <property type="entry name" value="HXXXD-TYPE ACYL-TRANSFERASE FAMILY PROTEIN"/>
    <property type="match status" value="1"/>
</dbReference>
<comment type="caution">
    <text evidence="4">The sequence shown here is derived from an EMBL/GenBank/DDBJ whole genome shotgun (WGS) entry which is preliminary data.</text>
</comment>
<gene>
    <name evidence="4" type="ORF">L195_g005850</name>
</gene>
<dbReference type="EMBL" id="ASHM01003056">
    <property type="protein sequence ID" value="PNY09304.1"/>
    <property type="molecule type" value="Genomic_DNA"/>
</dbReference>
<evidence type="ECO:0000256" key="1">
    <source>
        <dbReference type="ARBA" id="ARBA00009861"/>
    </source>
</evidence>
<dbReference type="InterPro" id="IPR023213">
    <property type="entry name" value="CAT-like_dom_sf"/>
</dbReference>
<sequence length="145" mass="16724">MVYKRFVFEALMVKSLKKMVTNSRNSPTRVQVVTALIYRRAVSTMGLNFKTAQFSTVVDLCRRMVPPFSWRGFPIYEVDFGWGKPTWVTTCGSSLRNLIFMMYTRDGFEIEAYVNMEESDMARFENDAELLKYASLNPSTVGHDS</sequence>
<evidence type="ECO:0000256" key="3">
    <source>
        <dbReference type="ARBA" id="ARBA00023315"/>
    </source>
</evidence>
<comment type="similarity">
    <text evidence="1">Belongs to the plant acyltransferase family.</text>
</comment>
<organism evidence="4 5">
    <name type="scientific">Trifolium pratense</name>
    <name type="common">Red clover</name>
    <dbReference type="NCBI Taxonomy" id="57577"/>
    <lineage>
        <taxon>Eukaryota</taxon>
        <taxon>Viridiplantae</taxon>
        <taxon>Streptophyta</taxon>
        <taxon>Embryophyta</taxon>
        <taxon>Tracheophyta</taxon>
        <taxon>Spermatophyta</taxon>
        <taxon>Magnoliopsida</taxon>
        <taxon>eudicotyledons</taxon>
        <taxon>Gunneridae</taxon>
        <taxon>Pentapetalae</taxon>
        <taxon>rosids</taxon>
        <taxon>fabids</taxon>
        <taxon>Fabales</taxon>
        <taxon>Fabaceae</taxon>
        <taxon>Papilionoideae</taxon>
        <taxon>50 kb inversion clade</taxon>
        <taxon>NPAAA clade</taxon>
        <taxon>Hologalegina</taxon>
        <taxon>IRL clade</taxon>
        <taxon>Trifolieae</taxon>
        <taxon>Trifolium</taxon>
    </lineage>
</organism>
<evidence type="ECO:0000256" key="2">
    <source>
        <dbReference type="ARBA" id="ARBA00022679"/>
    </source>
</evidence>
<dbReference type="Gene3D" id="3.30.559.10">
    <property type="entry name" value="Chloramphenicol acetyltransferase-like domain"/>
    <property type="match status" value="2"/>
</dbReference>
<evidence type="ECO:0000313" key="4">
    <source>
        <dbReference type="EMBL" id="PNY09304.1"/>
    </source>
</evidence>
<dbReference type="AlphaFoldDB" id="A0A2K3P1Y7"/>
<name>A0A2K3P1Y7_TRIPR</name>
<keyword evidence="2" id="KW-0808">Transferase</keyword>
<keyword evidence="3" id="KW-0012">Acyltransferase</keyword>
<reference evidence="4 5" key="2">
    <citation type="journal article" date="2017" name="Front. Plant Sci.">
        <title>Gene Classification and Mining of Molecular Markers Useful in Red Clover (Trifolium pratense) Breeding.</title>
        <authorList>
            <person name="Istvanek J."/>
            <person name="Dluhosova J."/>
            <person name="Dluhos P."/>
            <person name="Patkova L."/>
            <person name="Nedelnik J."/>
            <person name="Repkova J."/>
        </authorList>
    </citation>
    <scope>NUCLEOTIDE SEQUENCE [LARGE SCALE GENOMIC DNA]</scope>
    <source>
        <strain evidence="5">cv. Tatra</strain>
        <tissue evidence="4">Young leaves</tissue>
    </source>
</reference>
<evidence type="ECO:0000313" key="5">
    <source>
        <dbReference type="Proteomes" id="UP000236291"/>
    </source>
</evidence>
<dbReference type="Pfam" id="PF02458">
    <property type="entry name" value="Transferase"/>
    <property type="match status" value="1"/>
</dbReference>
<dbReference type="PANTHER" id="PTHR31623">
    <property type="entry name" value="F21J9.9"/>
    <property type="match status" value="1"/>
</dbReference>